<reference evidence="2 3" key="1">
    <citation type="submission" date="2020-08" db="EMBL/GenBank/DDBJ databases">
        <title>Sequencing the genomes of 1000 actinobacteria strains.</title>
        <authorList>
            <person name="Klenk H.-P."/>
        </authorList>
    </citation>
    <scope>NUCLEOTIDE SEQUENCE [LARGE SCALE GENOMIC DNA]</scope>
    <source>
        <strain evidence="2 3">DSM 46887</strain>
    </source>
</reference>
<sequence>MIPTENDLEPCPWCRRAVLVTTTGRGRRLAVDPIPNAAGNAAVWRDGAGTWRSRSLAGREAMPLLSYEDRLMPHVATSPGCRPAPPASQLPGLATFTARSHHPARLPRPDRRTR</sequence>
<dbReference type="EMBL" id="JACHMP010000002">
    <property type="protein sequence ID" value="MBB5823797.1"/>
    <property type="molecule type" value="Genomic_DNA"/>
</dbReference>
<evidence type="ECO:0000256" key="1">
    <source>
        <dbReference type="SAM" id="MobiDB-lite"/>
    </source>
</evidence>
<comment type="caution">
    <text evidence="2">The sequence shown here is derived from an EMBL/GenBank/DDBJ whole genome shotgun (WGS) entry which is preliminary data.</text>
</comment>
<dbReference type="RefSeq" id="WP_184538019.1">
    <property type="nucleotide sequence ID" value="NZ_JACHMP010000002.1"/>
</dbReference>
<feature type="region of interest" description="Disordered" evidence="1">
    <location>
        <begin position="77"/>
        <end position="114"/>
    </location>
</feature>
<gene>
    <name evidence="2" type="ORF">F4562_006946</name>
</gene>
<accession>A0A7W9MJZ7</accession>
<keyword evidence="3" id="KW-1185">Reference proteome</keyword>
<protein>
    <submittedName>
        <fullName evidence="2">Uncharacterized protein</fullName>
    </submittedName>
</protein>
<evidence type="ECO:0000313" key="2">
    <source>
        <dbReference type="EMBL" id="MBB5823797.1"/>
    </source>
</evidence>
<dbReference type="Proteomes" id="UP000540685">
    <property type="component" value="Unassembled WGS sequence"/>
</dbReference>
<proteinExistence type="predicted"/>
<organism evidence="2 3">
    <name type="scientific">Streptosporangium becharense</name>
    <dbReference type="NCBI Taxonomy" id="1816182"/>
    <lineage>
        <taxon>Bacteria</taxon>
        <taxon>Bacillati</taxon>
        <taxon>Actinomycetota</taxon>
        <taxon>Actinomycetes</taxon>
        <taxon>Streptosporangiales</taxon>
        <taxon>Streptosporangiaceae</taxon>
        <taxon>Streptosporangium</taxon>
    </lineage>
</organism>
<evidence type="ECO:0000313" key="3">
    <source>
        <dbReference type="Proteomes" id="UP000540685"/>
    </source>
</evidence>
<dbReference type="AlphaFoldDB" id="A0A7W9MJZ7"/>
<name>A0A7W9MJZ7_9ACTN</name>